<proteinExistence type="predicted"/>
<sequence length="415" mass="44669">MEFHPILVGAGCLVVGYVFGRHGKAFSEVQAHLSSSSENRLHAQSQRISHLEELRCCKCCTSVSTELGSAVQNVADETEQLQRTTKRDHGRVNLMDCDPHHMMLNERLLQPKTPCKKQKSTQMGNEPLCSKAKSDMDYAFELQSIPIEGDADDDDNPAAFEPWSQEVLNKRIEYFNYVTSASQTPERGSPDGYRDLMQHNKTFLKVGSGAKGKVSDCSNSLNSPKSTYNSGGTVRSPSICGLVPLATPNHVDYSGENSPNSPNGNSVSECTVSKIGVASASPQIGQTLINPKGLYKAAGNSSDACEDNSGDAERDAVVALPHSVSDPNEGIDNEVKSTIGITPLSVAGCQSASNVVHVELPQSPSRNSGESEMTTETLADKLVQGKICPQLNETDCSKALTVLLTFVTYVQKRTG</sequence>
<dbReference type="Proteomes" id="UP000006727">
    <property type="component" value="Chromosome 26"/>
</dbReference>
<dbReference type="EMBL" id="ABEU02000026">
    <property type="protein sequence ID" value="PNR26907.1"/>
    <property type="molecule type" value="Genomic_DNA"/>
</dbReference>
<dbReference type="Gramene" id="Pp3c26_8230V3.1">
    <property type="protein sequence ID" value="Pp3c26_8230V3.1"/>
    <property type="gene ID" value="Pp3c26_8230"/>
</dbReference>
<name>A0A2K1ICA4_PHYPA</name>
<reference evidence="1 3" key="2">
    <citation type="journal article" date="2018" name="Plant J.">
        <title>The Physcomitrella patens chromosome-scale assembly reveals moss genome structure and evolution.</title>
        <authorList>
            <person name="Lang D."/>
            <person name="Ullrich K.K."/>
            <person name="Murat F."/>
            <person name="Fuchs J."/>
            <person name="Jenkins J."/>
            <person name="Haas F.B."/>
            <person name="Piednoel M."/>
            <person name="Gundlach H."/>
            <person name="Van Bel M."/>
            <person name="Meyberg R."/>
            <person name="Vives C."/>
            <person name="Morata J."/>
            <person name="Symeonidi A."/>
            <person name="Hiss M."/>
            <person name="Muchero W."/>
            <person name="Kamisugi Y."/>
            <person name="Saleh O."/>
            <person name="Blanc G."/>
            <person name="Decker E.L."/>
            <person name="van Gessel N."/>
            <person name="Grimwood J."/>
            <person name="Hayes R.D."/>
            <person name="Graham S.W."/>
            <person name="Gunter L.E."/>
            <person name="McDaniel S.F."/>
            <person name="Hoernstein S.N.W."/>
            <person name="Larsson A."/>
            <person name="Li F.W."/>
            <person name="Perroud P.F."/>
            <person name="Phillips J."/>
            <person name="Ranjan P."/>
            <person name="Rokshar D.S."/>
            <person name="Rothfels C.J."/>
            <person name="Schneider L."/>
            <person name="Shu S."/>
            <person name="Stevenson D.W."/>
            <person name="Thummler F."/>
            <person name="Tillich M."/>
            <person name="Villarreal Aguilar J.C."/>
            <person name="Widiez T."/>
            <person name="Wong G.K."/>
            <person name="Wymore A."/>
            <person name="Zhang Y."/>
            <person name="Zimmer A.D."/>
            <person name="Quatrano R.S."/>
            <person name="Mayer K.F.X."/>
            <person name="Goodstein D."/>
            <person name="Casacuberta J.M."/>
            <person name="Vandepoele K."/>
            <person name="Reski R."/>
            <person name="Cuming A.C."/>
            <person name="Tuskan G.A."/>
            <person name="Maumus F."/>
            <person name="Salse J."/>
            <person name="Schmutz J."/>
            <person name="Rensing S.A."/>
        </authorList>
    </citation>
    <scope>NUCLEOTIDE SEQUENCE [LARGE SCALE GENOMIC DNA]</scope>
    <source>
        <strain evidence="2 3">cv. Gransden 2004</strain>
    </source>
</reference>
<dbReference type="PaxDb" id="3218-PP1S217_37V6.1"/>
<evidence type="ECO:0000313" key="1">
    <source>
        <dbReference type="EMBL" id="PNR26907.1"/>
    </source>
</evidence>
<gene>
    <name evidence="1" type="ORF">PHYPA_030388</name>
</gene>
<dbReference type="EnsemblPlants" id="Pp3c26_8230V3.1">
    <property type="protein sequence ID" value="Pp3c26_8230V3.1"/>
    <property type="gene ID" value="Pp3c26_8230"/>
</dbReference>
<keyword evidence="3" id="KW-1185">Reference proteome</keyword>
<reference evidence="1 3" key="1">
    <citation type="journal article" date="2008" name="Science">
        <title>The Physcomitrella genome reveals evolutionary insights into the conquest of land by plants.</title>
        <authorList>
            <person name="Rensing S."/>
            <person name="Lang D."/>
            <person name="Zimmer A."/>
            <person name="Terry A."/>
            <person name="Salamov A."/>
            <person name="Shapiro H."/>
            <person name="Nishiyama T."/>
            <person name="Perroud P.-F."/>
            <person name="Lindquist E."/>
            <person name="Kamisugi Y."/>
            <person name="Tanahashi T."/>
            <person name="Sakakibara K."/>
            <person name="Fujita T."/>
            <person name="Oishi K."/>
            <person name="Shin-I T."/>
            <person name="Kuroki Y."/>
            <person name="Toyoda A."/>
            <person name="Suzuki Y."/>
            <person name="Hashimoto A."/>
            <person name="Yamaguchi K."/>
            <person name="Sugano A."/>
            <person name="Kohara Y."/>
            <person name="Fujiyama A."/>
            <person name="Anterola A."/>
            <person name="Aoki S."/>
            <person name="Ashton N."/>
            <person name="Barbazuk W.B."/>
            <person name="Barker E."/>
            <person name="Bennetzen J."/>
            <person name="Bezanilla M."/>
            <person name="Blankenship R."/>
            <person name="Cho S.H."/>
            <person name="Dutcher S."/>
            <person name="Estelle M."/>
            <person name="Fawcett J.A."/>
            <person name="Gundlach H."/>
            <person name="Hanada K."/>
            <person name="Heyl A."/>
            <person name="Hicks K.A."/>
            <person name="Hugh J."/>
            <person name="Lohr M."/>
            <person name="Mayer K."/>
            <person name="Melkozernov A."/>
            <person name="Murata T."/>
            <person name="Nelson D."/>
            <person name="Pils B."/>
            <person name="Prigge M."/>
            <person name="Reiss B."/>
            <person name="Renner T."/>
            <person name="Rombauts S."/>
            <person name="Rushton P."/>
            <person name="Sanderfoot A."/>
            <person name="Schween G."/>
            <person name="Shiu S.-H."/>
            <person name="Stueber K."/>
            <person name="Theodoulou F.L."/>
            <person name="Tu H."/>
            <person name="Van de Peer Y."/>
            <person name="Verrier P.J."/>
            <person name="Waters E."/>
            <person name="Wood A."/>
            <person name="Yang L."/>
            <person name="Cove D."/>
            <person name="Cuming A."/>
            <person name="Hasebe M."/>
            <person name="Lucas S."/>
            <person name="Mishler D.B."/>
            <person name="Reski R."/>
            <person name="Grigoriev I."/>
            <person name="Quatrano R.S."/>
            <person name="Boore J.L."/>
        </authorList>
    </citation>
    <scope>NUCLEOTIDE SEQUENCE [LARGE SCALE GENOMIC DNA]</scope>
    <source>
        <strain evidence="2 3">cv. Gransden 2004</strain>
    </source>
</reference>
<reference evidence="2" key="3">
    <citation type="submission" date="2020-12" db="UniProtKB">
        <authorList>
            <consortium name="EnsemblPlants"/>
        </authorList>
    </citation>
    <scope>IDENTIFICATION</scope>
</reference>
<organism evidence="1">
    <name type="scientific">Physcomitrium patens</name>
    <name type="common">Spreading-leaved earth moss</name>
    <name type="synonym">Physcomitrella patens</name>
    <dbReference type="NCBI Taxonomy" id="3218"/>
    <lineage>
        <taxon>Eukaryota</taxon>
        <taxon>Viridiplantae</taxon>
        <taxon>Streptophyta</taxon>
        <taxon>Embryophyta</taxon>
        <taxon>Bryophyta</taxon>
        <taxon>Bryophytina</taxon>
        <taxon>Bryopsida</taxon>
        <taxon>Funariidae</taxon>
        <taxon>Funariales</taxon>
        <taxon>Funariaceae</taxon>
        <taxon>Physcomitrium</taxon>
    </lineage>
</organism>
<evidence type="ECO:0000313" key="3">
    <source>
        <dbReference type="Proteomes" id="UP000006727"/>
    </source>
</evidence>
<protein>
    <submittedName>
        <fullName evidence="1 2">Uncharacterized protein</fullName>
    </submittedName>
</protein>
<dbReference type="InParanoid" id="A0A2K1ICA4"/>
<accession>A0A2K1ICA4</accession>
<dbReference type="AlphaFoldDB" id="A0A2K1ICA4"/>
<evidence type="ECO:0000313" key="2">
    <source>
        <dbReference type="EnsemblPlants" id="Pp3c26_8230V3.1"/>
    </source>
</evidence>